<dbReference type="GeneID" id="30176489"/>
<sequence>MISLAGGLRVLGLMLLANAAYSRHELNQLAFIVAENTAVGEGFSAAQTPQTLQTLPMDVVLELACGVVLVLAATLVSLFRSAEVCAAPATVVLKDGRWVVDTRRGTAGGSGDQHPLRAIDVAAANTAADHAGTGSYAYLDTRVNFANLTKRALAFAAWASSNADAGDAATTEAI</sequence>
<accession>A0A1E3NN42</accession>
<keyword evidence="6" id="KW-0732">Signal</keyword>
<dbReference type="EMBL" id="KV454002">
    <property type="protein sequence ID" value="ODQ47522.1"/>
    <property type="molecule type" value="Genomic_DNA"/>
</dbReference>
<dbReference type="Pfam" id="PF10270">
    <property type="entry name" value="MMgT"/>
    <property type="match status" value="1"/>
</dbReference>
<dbReference type="RefSeq" id="XP_019018635.1">
    <property type="nucleotide sequence ID" value="XM_019159802.1"/>
</dbReference>
<gene>
    <name evidence="7" type="ORF">PICMEDRAFT_114660</name>
</gene>
<reference evidence="7 8" key="1">
    <citation type="journal article" date="2016" name="Proc. Natl. Acad. Sci. U.S.A.">
        <title>Comparative genomics of biotechnologically important yeasts.</title>
        <authorList>
            <person name="Riley R."/>
            <person name="Haridas S."/>
            <person name="Wolfe K.H."/>
            <person name="Lopes M.R."/>
            <person name="Hittinger C.T."/>
            <person name="Goeker M."/>
            <person name="Salamov A.A."/>
            <person name="Wisecaver J.H."/>
            <person name="Long T.M."/>
            <person name="Calvey C.H."/>
            <person name="Aerts A.L."/>
            <person name="Barry K.W."/>
            <person name="Choi C."/>
            <person name="Clum A."/>
            <person name="Coughlan A.Y."/>
            <person name="Deshpande S."/>
            <person name="Douglass A.P."/>
            <person name="Hanson S.J."/>
            <person name="Klenk H.-P."/>
            <person name="LaButti K.M."/>
            <person name="Lapidus A."/>
            <person name="Lindquist E.A."/>
            <person name="Lipzen A.M."/>
            <person name="Meier-Kolthoff J.P."/>
            <person name="Ohm R.A."/>
            <person name="Otillar R.P."/>
            <person name="Pangilinan J.L."/>
            <person name="Peng Y."/>
            <person name="Rokas A."/>
            <person name="Rosa C.A."/>
            <person name="Scheuner C."/>
            <person name="Sibirny A.A."/>
            <person name="Slot J.C."/>
            <person name="Stielow J.B."/>
            <person name="Sun H."/>
            <person name="Kurtzman C.P."/>
            <person name="Blackwell M."/>
            <person name="Grigoriev I.V."/>
            <person name="Jeffries T.W."/>
        </authorList>
    </citation>
    <scope>NUCLEOTIDE SEQUENCE [LARGE SCALE GENOMIC DNA]</scope>
    <source>
        <strain evidence="7 8">NRRL Y-2026</strain>
    </source>
</reference>
<feature type="signal peptide" evidence="6">
    <location>
        <begin position="1"/>
        <end position="22"/>
    </location>
</feature>
<dbReference type="InterPro" id="IPR018937">
    <property type="entry name" value="MMgT"/>
</dbReference>
<comment type="similarity">
    <text evidence="2">Belongs to the membrane magnesium transporter (TC 1.A.67) family.</text>
</comment>
<organism evidence="7 8">
    <name type="scientific">Pichia membranifaciens NRRL Y-2026</name>
    <dbReference type="NCBI Taxonomy" id="763406"/>
    <lineage>
        <taxon>Eukaryota</taxon>
        <taxon>Fungi</taxon>
        <taxon>Dikarya</taxon>
        <taxon>Ascomycota</taxon>
        <taxon>Saccharomycotina</taxon>
        <taxon>Pichiomycetes</taxon>
        <taxon>Pichiales</taxon>
        <taxon>Pichiaceae</taxon>
        <taxon>Pichia</taxon>
    </lineage>
</organism>
<evidence type="ECO:0000256" key="5">
    <source>
        <dbReference type="ARBA" id="ARBA00023136"/>
    </source>
</evidence>
<dbReference type="AlphaFoldDB" id="A0A1E3NN42"/>
<evidence type="ECO:0000256" key="4">
    <source>
        <dbReference type="ARBA" id="ARBA00022989"/>
    </source>
</evidence>
<keyword evidence="5" id="KW-0472">Membrane</keyword>
<dbReference type="Proteomes" id="UP000094455">
    <property type="component" value="Unassembled WGS sequence"/>
</dbReference>
<comment type="subcellular location">
    <subcellularLocation>
        <location evidence="1">Endomembrane system</location>
        <topology evidence="1">Multi-pass membrane protein</topology>
    </subcellularLocation>
</comment>
<name>A0A1E3NN42_9ASCO</name>
<evidence type="ECO:0000256" key="3">
    <source>
        <dbReference type="ARBA" id="ARBA00022692"/>
    </source>
</evidence>
<protein>
    <submittedName>
        <fullName evidence="7">Uncharacterized protein</fullName>
    </submittedName>
</protein>
<evidence type="ECO:0000313" key="7">
    <source>
        <dbReference type="EMBL" id="ODQ47522.1"/>
    </source>
</evidence>
<evidence type="ECO:0000256" key="6">
    <source>
        <dbReference type="SAM" id="SignalP"/>
    </source>
</evidence>
<evidence type="ECO:0000313" key="8">
    <source>
        <dbReference type="Proteomes" id="UP000094455"/>
    </source>
</evidence>
<keyword evidence="4" id="KW-1133">Transmembrane helix</keyword>
<keyword evidence="8" id="KW-1185">Reference proteome</keyword>
<proteinExistence type="inferred from homology"/>
<evidence type="ECO:0000256" key="1">
    <source>
        <dbReference type="ARBA" id="ARBA00004127"/>
    </source>
</evidence>
<dbReference type="OrthoDB" id="10598939at2759"/>
<dbReference type="GO" id="GO:0012505">
    <property type="term" value="C:endomembrane system"/>
    <property type="evidence" value="ECO:0007669"/>
    <property type="project" value="UniProtKB-SubCell"/>
</dbReference>
<keyword evidence="3" id="KW-0812">Transmembrane</keyword>
<evidence type="ECO:0000256" key="2">
    <source>
        <dbReference type="ARBA" id="ARBA00006109"/>
    </source>
</evidence>
<feature type="chain" id="PRO_5009133433" evidence="6">
    <location>
        <begin position="23"/>
        <end position="174"/>
    </location>
</feature>